<dbReference type="OrthoDB" id="4739604at2"/>
<dbReference type="STRING" id="546874.SAMN04488544_1947"/>
<keyword evidence="2" id="KW-1185">Reference proteome</keyword>
<name>A0A1H2MF18_9ACTN</name>
<protein>
    <submittedName>
        <fullName evidence="1">Aldose 1-epimerase</fullName>
    </submittedName>
</protein>
<dbReference type="EMBL" id="LT629799">
    <property type="protein sequence ID" value="SDU91789.1"/>
    <property type="molecule type" value="Genomic_DNA"/>
</dbReference>
<sequence>MAHPLTGDEVRLRHGPYIASVVTLGASLRSLAHDGRPLVVPFAADRMRPVFRGALLAPWPNRVVDGRYAFEGEQQQLALSEPDRGHALHGLLAWADWRVEAVAENAVGLATELAPSAGYPHRLVVECVHALTDDGLTTTVAARSLGTRAPYGVSAHPYLTAGGADLDTCVLTLPAARYVETTGARLLPGPERDVAIAPWPDFRRPQVLGDARIDHAFTGLDRDGEGRARVRLEAPDGFAAEMSWGAELGWVQVHTADRPEPELDRAGLAVEPMTCPPDAFSTGEDLVVLEPGGRHSASWRIAAAGPGLS</sequence>
<dbReference type="Pfam" id="PF01263">
    <property type="entry name" value="Aldose_epim"/>
    <property type="match status" value="1"/>
</dbReference>
<dbReference type="AlphaFoldDB" id="A0A1H2MF18"/>
<dbReference type="GO" id="GO:0030246">
    <property type="term" value="F:carbohydrate binding"/>
    <property type="evidence" value="ECO:0007669"/>
    <property type="project" value="InterPro"/>
</dbReference>
<reference evidence="2" key="1">
    <citation type="submission" date="2016-10" db="EMBL/GenBank/DDBJ databases">
        <authorList>
            <person name="Varghese N."/>
            <person name="Submissions S."/>
        </authorList>
    </citation>
    <scope>NUCLEOTIDE SEQUENCE [LARGE SCALE GENOMIC DNA]</scope>
    <source>
        <strain evidence="2">DSM 21743</strain>
    </source>
</reference>
<dbReference type="GO" id="GO:0005975">
    <property type="term" value="P:carbohydrate metabolic process"/>
    <property type="evidence" value="ECO:0007669"/>
    <property type="project" value="InterPro"/>
</dbReference>
<dbReference type="Proteomes" id="UP000198825">
    <property type="component" value="Chromosome I"/>
</dbReference>
<dbReference type="GO" id="GO:0016853">
    <property type="term" value="F:isomerase activity"/>
    <property type="evidence" value="ECO:0007669"/>
    <property type="project" value="InterPro"/>
</dbReference>
<evidence type="ECO:0000313" key="2">
    <source>
        <dbReference type="Proteomes" id="UP000198825"/>
    </source>
</evidence>
<accession>A0A1H2MF18</accession>
<proteinExistence type="predicted"/>
<evidence type="ECO:0000313" key="1">
    <source>
        <dbReference type="EMBL" id="SDU91789.1"/>
    </source>
</evidence>
<dbReference type="InterPro" id="IPR008183">
    <property type="entry name" value="Aldose_1/G6P_1-epimerase"/>
</dbReference>
<gene>
    <name evidence="1" type="ORF">SAMN04488544_1947</name>
</gene>
<dbReference type="Gene3D" id="2.70.98.10">
    <property type="match status" value="1"/>
</dbReference>
<dbReference type="InterPro" id="IPR011013">
    <property type="entry name" value="Gal_mutarotase_sf_dom"/>
</dbReference>
<dbReference type="SUPFAM" id="SSF74650">
    <property type="entry name" value="Galactose mutarotase-like"/>
    <property type="match status" value="1"/>
</dbReference>
<organism evidence="1 2">
    <name type="scientific">Microlunatus sagamiharensis</name>
    <dbReference type="NCBI Taxonomy" id="546874"/>
    <lineage>
        <taxon>Bacteria</taxon>
        <taxon>Bacillati</taxon>
        <taxon>Actinomycetota</taxon>
        <taxon>Actinomycetes</taxon>
        <taxon>Propionibacteriales</taxon>
        <taxon>Propionibacteriaceae</taxon>
        <taxon>Microlunatus</taxon>
    </lineage>
</organism>
<dbReference type="InterPro" id="IPR037480">
    <property type="entry name" value="YihR-like"/>
</dbReference>
<dbReference type="CDD" id="cd09022">
    <property type="entry name" value="Aldose_epim_Ec_YihR"/>
    <property type="match status" value="1"/>
</dbReference>
<dbReference type="RefSeq" id="WP_091074243.1">
    <property type="nucleotide sequence ID" value="NZ_LT629799.1"/>
</dbReference>
<dbReference type="InterPro" id="IPR014718">
    <property type="entry name" value="GH-type_carb-bd"/>
</dbReference>